<dbReference type="InterPro" id="IPR029058">
    <property type="entry name" value="AB_hydrolase_fold"/>
</dbReference>
<dbReference type="SUPFAM" id="SSF53474">
    <property type="entry name" value="alpha/beta-Hydrolases"/>
    <property type="match status" value="1"/>
</dbReference>
<protein>
    <submittedName>
        <fullName evidence="2">Alpha/beta fold hydrolase</fullName>
    </submittedName>
</protein>
<dbReference type="Gene3D" id="3.40.50.1820">
    <property type="entry name" value="alpha/beta hydrolase"/>
    <property type="match status" value="1"/>
</dbReference>
<feature type="domain" description="AB hydrolase-1" evidence="1">
    <location>
        <begin position="8"/>
        <end position="227"/>
    </location>
</feature>
<sequence length="237" mass="24983">MTDARPTLILLSGLLCDHRLWRGQALALAERVRVVCPDLARDDSLGAMAERVLAAAPPRFSLGGQSMGGYLALEIYRRAPQRVERLALVCSNAHADAEAQRQRRLDAIALARAGRFGQVVAAQAAVLFSPAAQEDSALAALFRAMADTIGPEGFAHQQQAIMGRIDSTPTLPTIACPTLVLGGGLDRLTPPELQQAIAAAIPGAVLEIVADAGHLAPIERPEAVAAALARWLDRPAA</sequence>
<keyword evidence="3" id="KW-1185">Reference proteome</keyword>
<dbReference type="PRINTS" id="PR00111">
    <property type="entry name" value="ABHYDROLASE"/>
</dbReference>
<name>A0ABW5C861_9PROT</name>
<proteinExistence type="predicted"/>
<evidence type="ECO:0000313" key="2">
    <source>
        <dbReference type="EMBL" id="MFD2232180.1"/>
    </source>
</evidence>
<dbReference type="Pfam" id="PF12697">
    <property type="entry name" value="Abhydrolase_6"/>
    <property type="match status" value="1"/>
</dbReference>
<accession>A0ABW5C861</accession>
<dbReference type="GO" id="GO:0016787">
    <property type="term" value="F:hydrolase activity"/>
    <property type="evidence" value="ECO:0007669"/>
    <property type="project" value="UniProtKB-KW"/>
</dbReference>
<organism evidence="2 3">
    <name type="scientific">Phaeospirillum tilakii</name>
    <dbReference type="NCBI Taxonomy" id="741673"/>
    <lineage>
        <taxon>Bacteria</taxon>
        <taxon>Pseudomonadati</taxon>
        <taxon>Pseudomonadota</taxon>
        <taxon>Alphaproteobacteria</taxon>
        <taxon>Rhodospirillales</taxon>
        <taxon>Rhodospirillaceae</taxon>
        <taxon>Phaeospirillum</taxon>
    </lineage>
</organism>
<comment type="caution">
    <text evidence="2">The sequence shown here is derived from an EMBL/GenBank/DDBJ whole genome shotgun (WGS) entry which is preliminary data.</text>
</comment>
<keyword evidence="2" id="KW-0378">Hydrolase</keyword>
<dbReference type="Proteomes" id="UP001597296">
    <property type="component" value="Unassembled WGS sequence"/>
</dbReference>
<dbReference type="RefSeq" id="WP_377313286.1">
    <property type="nucleotide sequence ID" value="NZ_JBHUIY010000001.1"/>
</dbReference>
<evidence type="ECO:0000259" key="1">
    <source>
        <dbReference type="Pfam" id="PF12697"/>
    </source>
</evidence>
<gene>
    <name evidence="2" type="ORF">ACFSNB_00015</name>
</gene>
<dbReference type="InterPro" id="IPR050266">
    <property type="entry name" value="AB_hydrolase_sf"/>
</dbReference>
<dbReference type="InterPro" id="IPR000073">
    <property type="entry name" value="AB_hydrolase_1"/>
</dbReference>
<dbReference type="PANTHER" id="PTHR43798">
    <property type="entry name" value="MONOACYLGLYCEROL LIPASE"/>
    <property type="match status" value="1"/>
</dbReference>
<dbReference type="EMBL" id="JBHUIY010000001">
    <property type="protein sequence ID" value="MFD2232180.1"/>
    <property type="molecule type" value="Genomic_DNA"/>
</dbReference>
<dbReference type="PANTHER" id="PTHR43798:SF29">
    <property type="entry name" value="AB HYDROLASE-1 DOMAIN-CONTAINING PROTEIN"/>
    <property type="match status" value="1"/>
</dbReference>
<evidence type="ECO:0000313" key="3">
    <source>
        <dbReference type="Proteomes" id="UP001597296"/>
    </source>
</evidence>
<reference evidence="3" key="1">
    <citation type="journal article" date="2019" name="Int. J. Syst. Evol. Microbiol.">
        <title>The Global Catalogue of Microorganisms (GCM) 10K type strain sequencing project: providing services to taxonomists for standard genome sequencing and annotation.</title>
        <authorList>
            <consortium name="The Broad Institute Genomics Platform"/>
            <consortium name="The Broad Institute Genome Sequencing Center for Infectious Disease"/>
            <person name="Wu L."/>
            <person name="Ma J."/>
        </authorList>
    </citation>
    <scope>NUCLEOTIDE SEQUENCE [LARGE SCALE GENOMIC DNA]</scope>
    <source>
        <strain evidence="3">KCTC 15012</strain>
    </source>
</reference>